<gene>
    <name evidence="1" type="ORF">GJ744_000393</name>
</gene>
<evidence type="ECO:0000313" key="2">
    <source>
        <dbReference type="Proteomes" id="UP000606974"/>
    </source>
</evidence>
<evidence type="ECO:0000313" key="1">
    <source>
        <dbReference type="EMBL" id="KAF7505818.1"/>
    </source>
</evidence>
<protein>
    <submittedName>
        <fullName evidence="1">Uncharacterized protein</fullName>
    </submittedName>
</protein>
<dbReference type="EMBL" id="JAACFV010000100">
    <property type="protein sequence ID" value="KAF7505818.1"/>
    <property type="molecule type" value="Genomic_DNA"/>
</dbReference>
<reference evidence="1" key="1">
    <citation type="submission" date="2020-02" db="EMBL/GenBank/DDBJ databases">
        <authorList>
            <person name="Palmer J.M."/>
        </authorList>
    </citation>
    <scope>NUCLEOTIDE SEQUENCE</scope>
    <source>
        <strain evidence="1">EPUS1.4</strain>
        <tissue evidence="1">Thallus</tissue>
    </source>
</reference>
<sequence>MRGEDLPDSYPPWPLPIMPVSPRMQIMEFYSCSRDWWLNISTAQSEPRIHA</sequence>
<accession>A0A8H7AAY8</accession>
<dbReference type="AlphaFoldDB" id="A0A8H7AAY8"/>
<name>A0A8H7AAY8_9EURO</name>
<proteinExistence type="predicted"/>
<keyword evidence="2" id="KW-1185">Reference proteome</keyword>
<dbReference type="Proteomes" id="UP000606974">
    <property type="component" value="Unassembled WGS sequence"/>
</dbReference>
<comment type="caution">
    <text evidence="1">The sequence shown here is derived from an EMBL/GenBank/DDBJ whole genome shotgun (WGS) entry which is preliminary data.</text>
</comment>
<organism evidence="1 2">
    <name type="scientific">Endocarpon pusillum</name>
    <dbReference type="NCBI Taxonomy" id="364733"/>
    <lineage>
        <taxon>Eukaryota</taxon>
        <taxon>Fungi</taxon>
        <taxon>Dikarya</taxon>
        <taxon>Ascomycota</taxon>
        <taxon>Pezizomycotina</taxon>
        <taxon>Eurotiomycetes</taxon>
        <taxon>Chaetothyriomycetidae</taxon>
        <taxon>Verrucariales</taxon>
        <taxon>Verrucariaceae</taxon>
        <taxon>Endocarpon</taxon>
    </lineage>
</organism>